<dbReference type="KEGG" id="nkf:Nkreftii_002360"/>
<gene>
    <name evidence="1" type="ORF">Nkreftii_002360</name>
</gene>
<dbReference type="Proteomes" id="UP000593737">
    <property type="component" value="Chromosome"/>
</dbReference>
<reference evidence="1 2" key="1">
    <citation type="journal article" date="2020" name="ISME J.">
        <title>Enrichment and physiological characterization of a novel comammox Nitrospira indicates ammonium inhibition of complete nitrification.</title>
        <authorList>
            <person name="Sakoula D."/>
            <person name="Koch H."/>
            <person name="Frank J."/>
            <person name="Jetten M.S.M."/>
            <person name="van Kessel M.A.H.J."/>
            <person name="Lucker S."/>
        </authorList>
    </citation>
    <scope>NUCLEOTIDE SEQUENCE [LARGE SCALE GENOMIC DNA]</scope>
    <source>
        <strain evidence="1">Comreactor17</strain>
    </source>
</reference>
<organism evidence="1 2">
    <name type="scientific">Candidatus Nitrospira kreftii</name>
    <dbReference type="NCBI Taxonomy" id="2652173"/>
    <lineage>
        <taxon>Bacteria</taxon>
        <taxon>Pseudomonadati</taxon>
        <taxon>Nitrospirota</taxon>
        <taxon>Nitrospiria</taxon>
        <taxon>Nitrospirales</taxon>
        <taxon>Nitrospiraceae</taxon>
        <taxon>Nitrospira</taxon>
    </lineage>
</organism>
<protein>
    <submittedName>
        <fullName evidence="1">Uncharacterized protein</fullName>
    </submittedName>
</protein>
<sequence length="36" mass="4216">MQNRSDGLTDERKNTVMALRERWLEACTNTKQNTCT</sequence>
<accession>A0A7S8FF02</accession>
<evidence type="ECO:0000313" key="1">
    <source>
        <dbReference type="EMBL" id="QPD04586.1"/>
    </source>
</evidence>
<dbReference type="AlphaFoldDB" id="A0A7S8FF02"/>
<dbReference type="EMBL" id="CP047423">
    <property type="protein sequence ID" value="QPD04586.1"/>
    <property type="molecule type" value="Genomic_DNA"/>
</dbReference>
<evidence type="ECO:0000313" key="2">
    <source>
        <dbReference type="Proteomes" id="UP000593737"/>
    </source>
</evidence>
<proteinExistence type="predicted"/>
<name>A0A7S8FF02_9BACT</name>